<feature type="compositionally biased region" description="Basic and acidic residues" evidence="2">
    <location>
        <begin position="69"/>
        <end position="79"/>
    </location>
</feature>
<name>A0A8S9N9Q9_BRACR</name>
<feature type="compositionally biased region" description="Basic and acidic residues" evidence="2">
    <location>
        <begin position="328"/>
        <end position="342"/>
    </location>
</feature>
<evidence type="ECO:0000256" key="1">
    <source>
        <dbReference type="SAM" id="Coils"/>
    </source>
</evidence>
<feature type="region of interest" description="Disordered" evidence="2">
    <location>
        <begin position="309"/>
        <end position="342"/>
    </location>
</feature>
<feature type="compositionally biased region" description="Basic and acidic residues" evidence="2">
    <location>
        <begin position="951"/>
        <end position="964"/>
    </location>
</feature>
<evidence type="ECO:0000259" key="3">
    <source>
        <dbReference type="Pfam" id="PF03078"/>
    </source>
</evidence>
<feature type="compositionally biased region" description="Basic and acidic residues" evidence="2">
    <location>
        <begin position="606"/>
        <end position="618"/>
    </location>
</feature>
<organism evidence="4 5">
    <name type="scientific">Brassica cretica</name>
    <name type="common">Mustard</name>
    <dbReference type="NCBI Taxonomy" id="69181"/>
    <lineage>
        <taxon>Eukaryota</taxon>
        <taxon>Viridiplantae</taxon>
        <taxon>Streptophyta</taxon>
        <taxon>Embryophyta</taxon>
        <taxon>Tracheophyta</taxon>
        <taxon>Spermatophyta</taxon>
        <taxon>Magnoliopsida</taxon>
        <taxon>eudicotyledons</taxon>
        <taxon>Gunneridae</taxon>
        <taxon>Pentapetalae</taxon>
        <taxon>rosids</taxon>
        <taxon>malvids</taxon>
        <taxon>Brassicales</taxon>
        <taxon>Brassicaceae</taxon>
        <taxon>Brassiceae</taxon>
        <taxon>Brassica</taxon>
    </lineage>
</organism>
<feature type="domain" description="Arabidopsis retrotransposon Orf1 C-terminal" evidence="3">
    <location>
        <begin position="1032"/>
        <end position="1175"/>
    </location>
</feature>
<dbReference type="EMBL" id="QGKX02001621">
    <property type="protein sequence ID" value="KAF3499101.1"/>
    <property type="molecule type" value="Genomic_DNA"/>
</dbReference>
<feature type="coiled-coil region" evidence="1">
    <location>
        <begin position="655"/>
        <end position="682"/>
    </location>
</feature>
<feature type="region of interest" description="Disordered" evidence="2">
    <location>
        <begin position="1307"/>
        <end position="1329"/>
    </location>
</feature>
<feature type="coiled-coil region" evidence="1">
    <location>
        <begin position="1250"/>
        <end position="1277"/>
    </location>
</feature>
<evidence type="ECO:0000313" key="5">
    <source>
        <dbReference type="Proteomes" id="UP000712600"/>
    </source>
</evidence>
<feature type="compositionally biased region" description="Acidic residues" evidence="2">
    <location>
        <begin position="929"/>
        <end position="939"/>
    </location>
</feature>
<feature type="compositionally biased region" description="Acidic residues" evidence="2">
    <location>
        <begin position="87"/>
        <end position="97"/>
    </location>
</feature>
<sequence length="1329" mass="149379">MNRERLLAATPSSRSRAGPGTMVKKTKGKSDAKRQEPERQESSLRGKALASEQAGSGTQKTSRQQTLAAKKEKEQEKRAGKSIAVATDEESGDESADEQAPTKRAKMSKGKEVADDRDRAKTPSEEELYHHLLNGVTWTPTRFADLDLLKEVGLDSDIEAMLGHLKMPKLLTMAYPAYRDVSCQFLSSLEVTYHDAPHVRQGWGKIKFKVNGREYNMNFKDIGRVMGFQDLADYSLPKCTMVKKTKGKSDAERQEPERQESSLRGKALASERAGYGTQRTSRQQIVAAKKAKEQEKKAGKIIAVLTDEVSGDESADEQAPTKRAKMSKGKEVADDRDKTKTPSEEEIFADLDLLKEMGLDSDIEAMLGHLKMPKLLTMAYPTYRDVSCQFLSSLEVTYHDAPHVRQRWGKIKFKVNGREYNMNFKDIGRVMGFQDFADYSLPKCENLPTQLWKMFVHAFYPRKQAGNVTEEDMRLLCPTIRPYAPPGTLPLPSNDIYASFEMVSFFMNRLEHYRDWAWYTTDSQPKVGIGGMITPLLQFLNWDVWEGLRLPLLLAGQAGRSGSSKPETNELRETWSFSFNLAQEDFLGEHGSLGPIAAPRTRSVPTRHDFTEPPREESVPIYGPPRYYFKPHDGVLPPGALRDAHDHIGRLQRWNKAQDRTIKKLKDKCKALSKTVKKQAKTSAKFMKKVADVLTRGGIAGSCERGSAATPRGHSSWERRDQRSDVIRATGPSRSHFQCPELESRSLSDVSQRPCEVARVFCGWERRDQSDSAKSLAFLSPGLKNRSRSDVIRATRLSRSHFCLRGSRIALRATSRSDHVRSLAFSIDQSDFSQRPCEVARVFCRSERRLAATTPGRSRAGPVLVSKSKLSPQQSIPHHPFPISFHPKQGFSLGTAGSGTQRTSRQQTVAAKKAKEQEKRAGKSIAVATDEESGDESADEQAPTKRAKMSKGKEVADDRDRAKNPSEEELYHHLLNGVTWTSTRFTNLDLLKEFLSSLEVTYHDVPHLRQGWGKIKFKTTPFPSVKNSTGADKNSHIRHPPVRYLHRMLVHAFYPRKQAGIVTEEDMRLLCPAIRPYAPPGTLPLPSNDIYASFGMVNFFVNHLEHYRDWAWYTTDSQPKVGIGGMITPLLQFLNVPLGQDAAGPKFIDDTYLRIATYFSGMYGKDYVYHYYFFNLSQEDFLGKHGSLGLIAAPRKKSVPTRHDFTEPSREESVPIYGPPCYYFKPHDGVLPPGALRDAHDYIGRLQRWNKGQDRTIEKLKDKCKALSKTVKKQAKTSAKFMKKVAEVLTRGGIAGCSSADFAFANTSVPQPPPQPTDLGFPLTGRQLQ</sequence>
<gene>
    <name evidence="4" type="ORF">F2Q69_00040810</name>
</gene>
<feature type="region of interest" description="Disordered" evidence="2">
    <location>
        <begin position="1"/>
        <end position="123"/>
    </location>
</feature>
<feature type="compositionally biased region" description="Basic and acidic residues" evidence="2">
    <location>
        <begin position="28"/>
        <end position="44"/>
    </location>
</feature>
<feature type="compositionally biased region" description="Basic and acidic residues" evidence="2">
    <location>
        <begin position="247"/>
        <end position="263"/>
    </location>
</feature>
<evidence type="ECO:0000256" key="2">
    <source>
        <dbReference type="SAM" id="MobiDB-lite"/>
    </source>
</evidence>
<feature type="compositionally biased region" description="Polar residues" evidence="2">
    <location>
        <begin position="898"/>
        <end position="909"/>
    </location>
</feature>
<feature type="compositionally biased region" description="Polar residues" evidence="2">
    <location>
        <begin position="53"/>
        <end position="67"/>
    </location>
</feature>
<feature type="region of interest" description="Disordered" evidence="2">
    <location>
        <begin position="595"/>
        <end position="622"/>
    </location>
</feature>
<feature type="compositionally biased region" description="Basic and acidic residues" evidence="2">
    <location>
        <begin position="109"/>
        <end position="123"/>
    </location>
</feature>
<feature type="compositionally biased region" description="Low complexity" evidence="2">
    <location>
        <begin position="875"/>
        <end position="887"/>
    </location>
</feature>
<proteinExistence type="predicted"/>
<feature type="region of interest" description="Disordered" evidence="2">
    <location>
        <begin position="853"/>
        <end position="964"/>
    </location>
</feature>
<dbReference type="Pfam" id="PF03078">
    <property type="entry name" value="ATHILA"/>
    <property type="match status" value="3"/>
</dbReference>
<feature type="domain" description="Arabidopsis retrotransposon Orf1 C-terminal" evidence="3">
    <location>
        <begin position="339"/>
        <end position="541"/>
    </location>
</feature>
<evidence type="ECO:0000313" key="4">
    <source>
        <dbReference type="EMBL" id="KAF3499101.1"/>
    </source>
</evidence>
<feature type="region of interest" description="Disordered" evidence="2">
    <location>
        <begin position="243"/>
        <end position="281"/>
    </location>
</feature>
<keyword evidence="1" id="KW-0175">Coiled coil</keyword>
<comment type="caution">
    <text evidence="4">The sequence shown here is derived from an EMBL/GenBank/DDBJ whole genome shotgun (WGS) entry which is preliminary data.</text>
</comment>
<dbReference type="Proteomes" id="UP000712600">
    <property type="component" value="Unassembled WGS sequence"/>
</dbReference>
<reference evidence="4" key="1">
    <citation type="submission" date="2019-12" db="EMBL/GenBank/DDBJ databases">
        <title>Genome sequencing and annotation of Brassica cretica.</title>
        <authorList>
            <person name="Studholme D.J."/>
            <person name="Sarris P."/>
        </authorList>
    </citation>
    <scope>NUCLEOTIDE SEQUENCE</scope>
    <source>
        <strain evidence="4">PFS-109/04</strain>
        <tissue evidence="4">Leaf</tissue>
    </source>
</reference>
<feature type="domain" description="Arabidopsis retrotransposon Orf1 C-terminal" evidence="3">
    <location>
        <begin position="70"/>
        <end position="235"/>
    </location>
</feature>
<accession>A0A8S9N9Q9</accession>
<feature type="region of interest" description="Disordered" evidence="2">
    <location>
        <begin position="703"/>
        <end position="723"/>
    </location>
</feature>
<protein>
    <recommendedName>
        <fullName evidence="3">Arabidopsis retrotransposon Orf1 C-terminal domain-containing protein</fullName>
    </recommendedName>
</protein>
<dbReference type="InterPro" id="IPR004312">
    <property type="entry name" value="ATHILA_Orf1_C"/>
</dbReference>